<dbReference type="PANTHER" id="PTHR35335">
    <property type="entry name" value="UPF0716 PROTEIN FXSA"/>
    <property type="match status" value="1"/>
</dbReference>
<evidence type="ECO:0000313" key="4">
    <source>
        <dbReference type="Proteomes" id="UP001499884"/>
    </source>
</evidence>
<accession>A0ABP7F7G9</accession>
<dbReference type="PANTHER" id="PTHR35335:SF1">
    <property type="entry name" value="UPF0716 PROTEIN FXSA"/>
    <property type="match status" value="1"/>
</dbReference>
<dbReference type="EMBL" id="BAABEP010000017">
    <property type="protein sequence ID" value="GAA3729847.1"/>
    <property type="molecule type" value="Genomic_DNA"/>
</dbReference>
<feature type="transmembrane region" description="Helical" evidence="2">
    <location>
        <begin position="12"/>
        <end position="34"/>
    </location>
</feature>
<reference evidence="4" key="1">
    <citation type="journal article" date="2019" name="Int. J. Syst. Evol. Microbiol.">
        <title>The Global Catalogue of Microorganisms (GCM) 10K type strain sequencing project: providing services to taxonomists for standard genome sequencing and annotation.</title>
        <authorList>
            <consortium name="The Broad Institute Genomics Platform"/>
            <consortium name="The Broad Institute Genome Sequencing Center for Infectious Disease"/>
            <person name="Wu L."/>
            <person name="Ma J."/>
        </authorList>
    </citation>
    <scope>NUCLEOTIDE SEQUENCE [LARGE SCALE GENOMIC DNA]</scope>
    <source>
        <strain evidence="4">JCM 30846</strain>
    </source>
</reference>
<dbReference type="NCBIfam" id="NF008528">
    <property type="entry name" value="PRK11463.1-2"/>
    <property type="match status" value="1"/>
</dbReference>
<organism evidence="3 4">
    <name type="scientific">Streptomyces tremellae</name>
    <dbReference type="NCBI Taxonomy" id="1124239"/>
    <lineage>
        <taxon>Bacteria</taxon>
        <taxon>Bacillati</taxon>
        <taxon>Actinomycetota</taxon>
        <taxon>Actinomycetes</taxon>
        <taxon>Kitasatosporales</taxon>
        <taxon>Streptomycetaceae</taxon>
        <taxon>Streptomyces</taxon>
    </lineage>
</organism>
<feature type="compositionally biased region" description="Basic and acidic residues" evidence="1">
    <location>
        <begin position="168"/>
        <end position="188"/>
    </location>
</feature>
<feature type="transmembrane region" description="Helical" evidence="2">
    <location>
        <begin position="40"/>
        <end position="58"/>
    </location>
</feature>
<comment type="caution">
    <text evidence="3">The sequence shown here is derived from an EMBL/GenBank/DDBJ whole genome shotgun (WGS) entry which is preliminary data.</text>
</comment>
<keyword evidence="2" id="KW-0472">Membrane</keyword>
<keyword evidence="4" id="KW-1185">Reference proteome</keyword>
<keyword evidence="2" id="KW-0812">Transmembrane</keyword>
<protein>
    <submittedName>
        <fullName evidence="3">FxsA family protein</fullName>
    </submittedName>
</protein>
<dbReference type="Proteomes" id="UP001499884">
    <property type="component" value="Unassembled WGS sequence"/>
</dbReference>
<dbReference type="Pfam" id="PF04186">
    <property type="entry name" value="FxsA"/>
    <property type="match status" value="1"/>
</dbReference>
<feature type="transmembrane region" description="Helical" evidence="2">
    <location>
        <begin position="94"/>
        <end position="118"/>
    </location>
</feature>
<name>A0ABP7F7G9_9ACTN</name>
<dbReference type="NCBIfam" id="NF008527">
    <property type="entry name" value="PRK11463.1-1"/>
    <property type="match status" value="1"/>
</dbReference>
<keyword evidence="2" id="KW-1133">Transmembrane helix</keyword>
<dbReference type="InterPro" id="IPR007313">
    <property type="entry name" value="FxsA"/>
</dbReference>
<sequence length="194" mass="20660">MPQGTAPKRSRARGLLPLAVLVWIALEIWLLTLVGGATNGFVVFLIIVAGIVLGSAVVKTAGRRAFQNLRSTLQQAQRGGVTPERSADSSRNGFLMLGGLLIMIPGLITDAAGLLLLIPPVRAVVGRVADRSVERRMRAAVPGDLRDTFQQAQRARMAQDGTVVQGEVVRDDDAPGSGRRDGRDDEGPRPPLTP</sequence>
<evidence type="ECO:0000313" key="3">
    <source>
        <dbReference type="EMBL" id="GAA3729847.1"/>
    </source>
</evidence>
<feature type="region of interest" description="Disordered" evidence="1">
    <location>
        <begin position="156"/>
        <end position="194"/>
    </location>
</feature>
<proteinExistence type="predicted"/>
<evidence type="ECO:0000256" key="1">
    <source>
        <dbReference type="SAM" id="MobiDB-lite"/>
    </source>
</evidence>
<gene>
    <name evidence="3" type="ORF">GCM10023082_29450</name>
</gene>
<evidence type="ECO:0000256" key="2">
    <source>
        <dbReference type="SAM" id="Phobius"/>
    </source>
</evidence>